<dbReference type="EMBL" id="VZAP01000176">
    <property type="protein sequence ID" value="MQO93819.1"/>
    <property type="molecule type" value="Genomic_DNA"/>
</dbReference>
<proteinExistence type="predicted"/>
<comment type="caution">
    <text evidence="1">The sequence shown here is derived from an EMBL/GenBank/DDBJ whole genome shotgun (WGS) entry which is preliminary data.</text>
</comment>
<organism evidence="1 2">
    <name type="scientific">Segatella copri</name>
    <dbReference type="NCBI Taxonomy" id="165179"/>
    <lineage>
        <taxon>Bacteria</taxon>
        <taxon>Pseudomonadati</taxon>
        <taxon>Bacteroidota</taxon>
        <taxon>Bacteroidia</taxon>
        <taxon>Bacteroidales</taxon>
        <taxon>Prevotellaceae</taxon>
        <taxon>Segatella</taxon>
    </lineage>
</organism>
<dbReference type="RefSeq" id="WP_153139795.1">
    <property type="nucleotide sequence ID" value="NZ_VZAP01000176.1"/>
</dbReference>
<evidence type="ECO:0000313" key="2">
    <source>
        <dbReference type="Proteomes" id="UP000421283"/>
    </source>
</evidence>
<evidence type="ECO:0000313" key="1">
    <source>
        <dbReference type="EMBL" id="MQO93819.1"/>
    </source>
</evidence>
<protein>
    <submittedName>
        <fullName evidence="1">Uncharacterized protein</fullName>
    </submittedName>
</protein>
<gene>
    <name evidence="1" type="ORF">F7D31_14355</name>
</gene>
<dbReference type="InterPro" id="IPR025935">
    <property type="entry name" value="AbiH"/>
</dbReference>
<accession>A0AA90VPF1</accession>
<reference evidence="2" key="1">
    <citation type="submission" date="2019-09" db="EMBL/GenBank/DDBJ databases">
        <title>Distinct polysaccharide growth profiles of human intestinal Prevotella copri isolates.</title>
        <authorList>
            <person name="Fehlner-Peach H."/>
            <person name="Magnabosco C."/>
            <person name="Raghavan V."/>
            <person name="Scher J.U."/>
            <person name="Tett A."/>
            <person name="Cox L.M."/>
            <person name="Gottsegen C."/>
            <person name="Watters A."/>
            <person name="Wiltshire- Gordon J.D."/>
            <person name="Segata N."/>
            <person name="Bonneau R."/>
            <person name="Littman D.R."/>
        </authorList>
    </citation>
    <scope>NUCLEOTIDE SEQUENCE [LARGE SCALE GENOMIC DNA]</scope>
    <source>
        <strain evidence="2">iAU3127</strain>
    </source>
</reference>
<dbReference type="Pfam" id="PF14253">
    <property type="entry name" value="AbiH"/>
    <property type="match status" value="1"/>
</dbReference>
<dbReference type="Proteomes" id="UP000421283">
    <property type="component" value="Unassembled WGS sequence"/>
</dbReference>
<dbReference type="AlphaFoldDB" id="A0AA90VPF1"/>
<name>A0AA90VPF1_9BACT</name>
<sequence length="33" mass="3660">MAKKILIIGNGFDIDLGLRTRYSDFAKAIFGKS</sequence>